<reference evidence="1 2" key="1">
    <citation type="submission" date="2019-10" db="EMBL/GenBank/DDBJ databases">
        <title>Actinomadura rubteroloni sp. nov. and Actinomadura macrotermitis sp. nov., isolated from the gut of fungus growing-termite Macrotermes natalensis.</title>
        <authorList>
            <person name="Benndorf R."/>
            <person name="Martin K."/>
            <person name="Kuefner M."/>
            <person name="De Beer W."/>
            <person name="Kaster A.-K."/>
            <person name="Vollmers J."/>
            <person name="Poulsen M."/>
            <person name="Beemelmanns C."/>
        </authorList>
    </citation>
    <scope>NUCLEOTIDE SEQUENCE [LARGE SCALE GENOMIC DNA]</scope>
    <source>
        <strain evidence="1 2">RB68</strain>
    </source>
</reference>
<evidence type="ECO:0000313" key="1">
    <source>
        <dbReference type="EMBL" id="MQY09016.1"/>
    </source>
</evidence>
<dbReference type="OrthoDB" id="3436373at2"/>
<dbReference type="AlphaFoldDB" id="A0A7K0C6P5"/>
<dbReference type="Proteomes" id="UP000487268">
    <property type="component" value="Unassembled WGS sequence"/>
</dbReference>
<dbReference type="RefSeq" id="WP_153540365.1">
    <property type="nucleotide sequence ID" value="NZ_WEGH01000005.1"/>
</dbReference>
<proteinExistence type="predicted"/>
<evidence type="ECO:0008006" key="3">
    <source>
        <dbReference type="Google" id="ProtNLM"/>
    </source>
</evidence>
<accession>A0A7K0C6P5</accession>
<protein>
    <recommendedName>
        <fullName evidence="3">Plectin</fullName>
    </recommendedName>
</protein>
<gene>
    <name evidence="1" type="ORF">ACRB68_71270</name>
</gene>
<keyword evidence="2" id="KW-1185">Reference proteome</keyword>
<evidence type="ECO:0000313" key="2">
    <source>
        <dbReference type="Proteomes" id="UP000487268"/>
    </source>
</evidence>
<organism evidence="1 2">
    <name type="scientific">Actinomadura macrotermitis</name>
    <dbReference type="NCBI Taxonomy" id="2585200"/>
    <lineage>
        <taxon>Bacteria</taxon>
        <taxon>Bacillati</taxon>
        <taxon>Actinomycetota</taxon>
        <taxon>Actinomycetes</taxon>
        <taxon>Streptosporangiales</taxon>
        <taxon>Thermomonosporaceae</taxon>
        <taxon>Actinomadura</taxon>
    </lineage>
</organism>
<sequence>MPLPRRRVNKDVAGSYEADRRLAGEYRDRLAAAGRAEETLRAAQAAGGPDEEIAALRSAFDRALTGALAAAQAAERAEIGPKGYAADEQDAKARRAAEIHRRKGLAKPAVQPWTAEIDRLRTVREQHRLGFRDRPATVPPAWVA</sequence>
<dbReference type="EMBL" id="WEGH01000005">
    <property type="protein sequence ID" value="MQY09016.1"/>
    <property type="molecule type" value="Genomic_DNA"/>
</dbReference>
<name>A0A7K0C6P5_9ACTN</name>
<comment type="caution">
    <text evidence="1">The sequence shown here is derived from an EMBL/GenBank/DDBJ whole genome shotgun (WGS) entry which is preliminary data.</text>
</comment>